<evidence type="ECO:0000256" key="1">
    <source>
        <dbReference type="ARBA" id="ARBA00004123"/>
    </source>
</evidence>
<evidence type="ECO:0000256" key="5">
    <source>
        <dbReference type="ARBA" id="ARBA00023242"/>
    </source>
</evidence>
<name>A0ABM1TPM8_LIMPO</name>
<keyword evidence="9" id="KW-1185">Reference proteome</keyword>
<dbReference type="Proteomes" id="UP000694941">
    <property type="component" value="Unplaced"/>
</dbReference>
<evidence type="ECO:0000256" key="2">
    <source>
        <dbReference type="ARBA" id="ARBA00023015"/>
    </source>
</evidence>
<dbReference type="GeneID" id="106473734"/>
<evidence type="ECO:0000256" key="3">
    <source>
        <dbReference type="ARBA" id="ARBA00023125"/>
    </source>
</evidence>
<reference evidence="10" key="1">
    <citation type="submission" date="2025-08" db="UniProtKB">
        <authorList>
            <consortium name="RefSeq"/>
        </authorList>
    </citation>
    <scope>IDENTIFICATION</scope>
    <source>
        <tissue evidence="10">Muscle</tissue>
    </source>
</reference>
<dbReference type="SUPFAM" id="SSF54171">
    <property type="entry name" value="DNA-binding domain"/>
    <property type="match status" value="1"/>
</dbReference>
<proteinExistence type="predicted"/>
<dbReference type="PROSITE" id="PS50982">
    <property type="entry name" value="MBD"/>
    <property type="match status" value="1"/>
</dbReference>
<keyword evidence="7" id="KW-0472">Membrane</keyword>
<dbReference type="PANTHER" id="PTHR12396:SF57">
    <property type="entry name" value="METHYL-CPG-BINDING DOMAIN PROTEIN 1"/>
    <property type="match status" value="1"/>
</dbReference>
<sequence length="314" mass="35573">MPNLNNNDEVCNDKKIVPIKTVESAISTNGEDNDEKAVTQIKIEKPMEVFKAEGTSYPSLAKIEESTNDDDISESSMPKGWGRKVVQRQSGKTAGKFDIYILTPDGKKLRSRKELCSYLSKYNVHIDVEKLFTLCGKTTKTFVKSAIKCGSIFQKHSSPFKKMTRSCGADSAQKDTSEFQVKLTSIKKQLQSTCAQQESTEDYSKPDPSILGQTEKNSVSNVSNQKKRAVPLSKYGSTVQKSKKLKKENSKLKPKKTEDPYPVWTFLKTLFSVSTSSRSYKSRSWPVCNQYLVNKYFLFFACVLYFLYFPCLNY</sequence>
<dbReference type="SMART" id="SM00391">
    <property type="entry name" value="MBD"/>
    <property type="match status" value="1"/>
</dbReference>
<keyword evidence="7" id="KW-0812">Transmembrane</keyword>
<dbReference type="RefSeq" id="XP_022257834.1">
    <property type="nucleotide sequence ID" value="XM_022402126.1"/>
</dbReference>
<keyword evidence="5" id="KW-0539">Nucleus</keyword>
<comment type="subcellular location">
    <subcellularLocation>
        <location evidence="1">Nucleus</location>
    </subcellularLocation>
</comment>
<dbReference type="InterPro" id="IPR016177">
    <property type="entry name" value="DNA-bd_dom_sf"/>
</dbReference>
<keyword evidence="7" id="KW-1133">Transmembrane helix</keyword>
<evidence type="ECO:0000256" key="4">
    <source>
        <dbReference type="ARBA" id="ARBA00023163"/>
    </source>
</evidence>
<accession>A0ABM1TPM8</accession>
<protein>
    <submittedName>
        <fullName evidence="10">Methyl-CpG-binding domain protein 4-like</fullName>
    </submittedName>
</protein>
<evidence type="ECO:0000256" key="7">
    <source>
        <dbReference type="SAM" id="Phobius"/>
    </source>
</evidence>
<evidence type="ECO:0000313" key="10">
    <source>
        <dbReference type="RefSeq" id="XP_022257834.1"/>
    </source>
</evidence>
<gene>
    <name evidence="10" type="primary">LOC106473734</name>
</gene>
<keyword evidence="2" id="KW-0805">Transcription regulation</keyword>
<organism evidence="9 10">
    <name type="scientific">Limulus polyphemus</name>
    <name type="common">Atlantic horseshoe crab</name>
    <dbReference type="NCBI Taxonomy" id="6850"/>
    <lineage>
        <taxon>Eukaryota</taxon>
        <taxon>Metazoa</taxon>
        <taxon>Ecdysozoa</taxon>
        <taxon>Arthropoda</taxon>
        <taxon>Chelicerata</taxon>
        <taxon>Merostomata</taxon>
        <taxon>Xiphosura</taxon>
        <taxon>Limulidae</taxon>
        <taxon>Limulus</taxon>
    </lineage>
</organism>
<evidence type="ECO:0000256" key="6">
    <source>
        <dbReference type="SAM" id="MobiDB-lite"/>
    </source>
</evidence>
<dbReference type="Gene3D" id="3.30.890.10">
    <property type="entry name" value="Methyl-cpg-binding Protein 2, Chain A"/>
    <property type="match status" value="1"/>
</dbReference>
<evidence type="ECO:0000259" key="8">
    <source>
        <dbReference type="PROSITE" id="PS50982"/>
    </source>
</evidence>
<dbReference type="InterPro" id="IPR001739">
    <property type="entry name" value="Methyl_CpG_DNA-bd"/>
</dbReference>
<dbReference type="PANTHER" id="PTHR12396">
    <property type="entry name" value="METHYL-CPG BINDING PROTEIN, MBD"/>
    <property type="match status" value="1"/>
</dbReference>
<feature type="transmembrane region" description="Helical" evidence="7">
    <location>
        <begin position="296"/>
        <end position="312"/>
    </location>
</feature>
<dbReference type="Pfam" id="PF01429">
    <property type="entry name" value="MBD"/>
    <property type="match status" value="1"/>
</dbReference>
<feature type="domain" description="MBD" evidence="8">
    <location>
        <begin position="67"/>
        <end position="139"/>
    </location>
</feature>
<keyword evidence="4" id="KW-0804">Transcription</keyword>
<feature type="compositionally biased region" description="Polar residues" evidence="6">
    <location>
        <begin position="211"/>
        <end position="224"/>
    </location>
</feature>
<feature type="region of interest" description="Disordered" evidence="6">
    <location>
        <begin position="197"/>
        <end position="236"/>
    </location>
</feature>
<evidence type="ECO:0000313" key="9">
    <source>
        <dbReference type="Proteomes" id="UP000694941"/>
    </source>
</evidence>
<keyword evidence="3" id="KW-0238">DNA-binding</keyword>